<proteinExistence type="predicted"/>
<protein>
    <submittedName>
        <fullName evidence="2">Uncharacterized protein</fullName>
    </submittedName>
</protein>
<reference evidence="2 3" key="1">
    <citation type="submission" date="2020-07" db="EMBL/GenBank/DDBJ databases">
        <title>Genomic Encyclopedia of Type Strains, Phase IV (KMG-V): Genome sequencing to study the core and pangenomes of soil and plant-associated prokaryotes.</title>
        <authorList>
            <person name="Whitman W."/>
        </authorList>
    </citation>
    <scope>NUCLEOTIDE SEQUENCE [LARGE SCALE GENOMIC DNA]</scope>
    <source>
        <strain evidence="2 3">M8UP30</strain>
    </source>
</reference>
<dbReference type="Proteomes" id="UP000534186">
    <property type="component" value="Unassembled WGS sequence"/>
</dbReference>
<feature type="region of interest" description="Disordered" evidence="1">
    <location>
        <begin position="1"/>
        <end position="20"/>
    </location>
</feature>
<evidence type="ECO:0000313" key="3">
    <source>
        <dbReference type="Proteomes" id="UP000534186"/>
    </source>
</evidence>
<evidence type="ECO:0000256" key="1">
    <source>
        <dbReference type="SAM" id="MobiDB-lite"/>
    </source>
</evidence>
<comment type="caution">
    <text evidence="2">The sequence shown here is derived from an EMBL/GenBank/DDBJ whole genome shotgun (WGS) entry which is preliminary data.</text>
</comment>
<gene>
    <name evidence="2" type="ORF">HDF12_002005</name>
</gene>
<organism evidence="2 3">
    <name type="scientific">Tunturiibacter lichenicola</name>
    <dbReference type="NCBI Taxonomy" id="2051959"/>
    <lineage>
        <taxon>Bacteria</taxon>
        <taxon>Pseudomonadati</taxon>
        <taxon>Acidobacteriota</taxon>
        <taxon>Terriglobia</taxon>
        <taxon>Terriglobales</taxon>
        <taxon>Acidobacteriaceae</taxon>
        <taxon>Tunturiibacter</taxon>
    </lineage>
</organism>
<evidence type="ECO:0000313" key="2">
    <source>
        <dbReference type="EMBL" id="NYF51640.1"/>
    </source>
</evidence>
<accession>A0A7Y9NLL7</accession>
<dbReference type="AlphaFoldDB" id="A0A7Y9NLL7"/>
<name>A0A7Y9NLL7_9BACT</name>
<sequence length="142" mass="15994">MNAAITGSGDTPSAAKEKLKESFGTVRNRRLEDGKPLVRPGRSWPVEFASQEQVNEYEALSEDFIHRVLDLDWAWISDQSSLWDFNEEGDNSRLNAKIMEVYGVDVSDIQSGRLVAIFERIVQSRSEPAQSIGTPHRNAESR</sequence>
<dbReference type="EMBL" id="JACCCV010000001">
    <property type="protein sequence ID" value="NYF51640.1"/>
    <property type="molecule type" value="Genomic_DNA"/>
</dbReference>